<dbReference type="GO" id="GO:0005789">
    <property type="term" value="C:endoplasmic reticulum membrane"/>
    <property type="evidence" value="ECO:0007669"/>
    <property type="project" value="UniProtKB-SubCell"/>
</dbReference>
<keyword evidence="21" id="KW-1185">Reference proteome</keyword>
<dbReference type="GeneID" id="8248917"/>
<feature type="domain" description="Sec23/Sec24 beta-sandwich" evidence="19">
    <location>
        <begin position="401"/>
        <end position="503"/>
    </location>
</feature>
<dbReference type="InterPro" id="IPR036174">
    <property type="entry name" value="Znf_Sec23_Sec24_sf"/>
</dbReference>
<dbReference type="GO" id="GO:0000139">
    <property type="term" value="C:Golgi membrane"/>
    <property type="evidence" value="ECO:0007669"/>
    <property type="project" value="UniProtKB-SubCell"/>
</dbReference>
<dbReference type="Pfam" id="PF08033">
    <property type="entry name" value="Sec23_BS"/>
    <property type="match status" value="1"/>
</dbReference>
<dbReference type="SUPFAM" id="SSF53300">
    <property type="entry name" value="vWA-like"/>
    <property type="match status" value="1"/>
</dbReference>
<evidence type="ECO:0000256" key="14">
    <source>
        <dbReference type="RuleBase" id="RU365030"/>
    </source>
</evidence>
<comment type="similarity">
    <text evidence="2 14">Belongs to the SEC23/SEC24 family. SEC23 subfamily.</text>
</comment>
<dbReference type="SUPFAM" id="SSF82754">
    <property type="entry name" value="C-terminal, gelsolin-like domain of Sec23/24"/>
    <property type="match status" value="1"/>
</dbReference>
<dbReference type="KEGG" id="mis:MICPUN_107228"/>
<dbReference type="CDD" id="cd11287">
    <property type="entry name" value="Sec23_C"/>
    <property type="match status" value="1"/>
</dbReference>
<keyword evidence="7 14" id="KW-0862">Zinc</keyword>
<evidence type="ECO:0000256" key="5">
    <source>
        <dbReference type="ARBA" id="ARBA00022723"/>
    </source>
</evidence>
<feature type="domain" description="Gelsolin-like" evidence="15">
    <location>
        <begin position="630"/>
        <end position="716"/>
    </location>
</feature>
<evidence type="ECO:0000259" key="15">
    <source>
        <dbReference type="Pfam" id="PF00626"/>
    </source>
</evidence>
<comment type="subcellular location">
    <subcellularLocation>
        <location evidence="14">Cytoplasmic vesicle</location>
        <location evidence="14">COPII-coated vesicle membrane</location>
        <topology evidence="14">Peripheral membrane protein</topology>
        <orientation evidence="14">Cytoplasmic side</orientation>
    </subcellularLocation>
    <subcellularLocation>
        <location evidence="14">Endoplasmic reticulum membrane</location>
        <topology evidence="14">Peripheral membrane protein</topology>
        <orientation evidence="14">Cytoplasmic side</orientation>
    </subcellularLocation>
    <subcellularLocation>
        <location evidence="1">Golgi apparatus membrane</location>
        <topology evidence="1">Peripheral membrane protein</topology>
        <orientation evidence="1">Cytoplasmic side</orientation>
    </subcellularLocation>
</comment>
<dbReference type="Gene3D" id="1.20.120.730">
    <property type="entry name" value="Sec23/Sec24 helical domain"/>
    <property type="match status" value="1"/>
</dbReference>
<dbReference type="Pfam" id="PF00626">
    <property type="entry name" value="Gelsolin"/>
    <property type="match status" value="1"/>
</dbReference>
<keyword evidence="14" id="KW-0963">Cytoplasm</keyword>
<dbReference type="InterPro" id="IPR006896">
    <property type="entry name" value="Sec23/24_trunk_dom"/>
</dbReference>
<keyword evidence="4 14" id="KW-0813">Transport</keyword>
<dbReference type="Pfam" id="PF04815">
    <property type="entry name" value="Sec23_helical"/>
    <property type="match status" value="1"/>
</dbReference>
<dbReference type="FunFam" id="3.40.50.410:FF:000043">
    <property type="entry name" value="Protein transport protein SEC23"/>
    <property type="match status" value="1"/>
</dbReference>
<evidence type="ECO:0000256" key="9">
    <source>
        <dbReference type="ARBA" id="ARBA00022927"/>
    </source>
</evidence>
<feature type="domain" description="Sec23/Sec24 trunk" evidence="17">
    <location>
        <begin position="119"/>
        <end position="389"/>
    </location>
</feature>
<dbReference type="GO" id="GO:0005096">
    <property type="term" value="F:GTPase activator activity"/>
    <property type="evidence" value="ECO:0007669"/>
    <property type="project" value="TreeGrafter"/>
</dbReference>
<dbReference type="STRING" id="296587.C1EH69"/>
<dbReference type="SUPFAM" id="SSF81811">
    <property type="entry name" value="Helical domain of Sec23/24"/>
    <property type="match status" value="1"/>
</dbReference>
<dbReference type="Pfam" id="PF04811">
    <property type="entry name" value="Sec23_trunk"/>
    <property type="match status" value="1"/>
</dbReference>
<keyword evidence="11 14" id="KW-0472">Membrane</keyword>
<dbReference type="InterPro" id="IPR037364">
    <property type="entry name" value="Sec23"/>
</dbReference>
<gene>
    <name evidence="20" type="ORF">MICPUN_107228</name>
</gene>
<dbReference type="GO" id="GO:0008270">
    <property type="term" value="F:zinc ion binding"/>
    <property type="evidence" value="ECO:0007669"/>
    <property type="project" value="InterPro"/>
</dbReference>
<dbReference type="InterPro" id="IPR036180">
    <property type="entry name" value="Gelsolin-like_dom_sf"/>
</dbReference>
<feature type="domain" description="Sec23/Sec24 helical" evidence="18">
    <location>
        <begin position="516"/>
        <end position="614"/>
    </location>
</feature>
<dbReference type="Gene3D" id="2.30.30.380">
    <property type="entry name" value="Zn-finger domain of Sec23/24"/>
    <property type="match status" value="1"/>
</dbReference>
<keyword evidence="6 14" id="KW-0256">Endoplasmic reticulum</keyword>
<dbReference type="InterPro" id="IPR006900">
    <property type="entry name" value="Sec23/24_helical_dom"/>
</dbReference>
<dbReference type="EMBL" id="CP001332">
    <property type="protein sequence ID" value="ACO67244.1"/>
    <property type="molecule type" value="Genomic_DNA"/>
</dbReference>
<evidence type="ECO:0000256" key="6">
    <source>
        <dbReference type="ARBA" id="ARBA00022824"/>
    </source>
</evidence>
<evidence type="ECO:0000259" key="18">
    <source>
        <dbReference type="Pfam" id="PF04815"/>
    </source>
</evidence>
<evidence type="ECO:0000256" key="1">
    <source>
        <dbReference type="ARBA" id="ARBA00004255"/>
    </source>
</evidence>
<dbReference type="InterPro" id="IPR006895">
    <property type="entry name" value="Znf_Sec23_Sec24"/>
</dbReference>
<reference evidence="20 21" key="1">
    <citation type="journal article" date="2009" name="Science">
        <title>Green evolution and dynamic adaptations revealed by genomes of the marine picoeukaryotes Micromonas.</title>
        <authorList>
            <person name="Worden A.Z."/>
            <person name="Lee J.H."/>
            <person name="Mock T."/>
            <person name="Rouze P."/>
            <person name="Simmons M.P."/>
            <person name="Aerts A.L."/>
            <person name="Allen A.E."/>
            <person name="Cuvelier M.L."/>
            <person name="Derelle E."/>
            <person name="Everett M.V."/>
            <person name="Foulon E."/>
            <person name="Grimwood J."/>
            <person name="Gundlach H."/>
            <person name="Henrissat B."/>
            <person name="Napoli C."/>
            <person name="McDonald S.M."/>
            <person name="Parker M.S."/>
            <person name="Rombauts S."/>
            <person name="Salamov A."/>
            <person name="Von Dassow P."/>
            <person name="Badger J.H."/>
            <person name="Coutinho P.M."/>
            <person name="Demir E."/>
            <person name="Dubchak I."/>
            <person name="Gentemann C."/>
            <person name="Eikrem W."/>
            <person name="Gready J.E."/>
            <person name="John U."/>
            <person name="Lanier W."/>
            <person name="Lindquist E.A."/>
            <person name="Lucas S."/>
            <person name="Mayer K.F."/>
            <person name="Moreau H."/>
            <person name="Not F."/>
            <person name="Otillar R."/>
            <person name="Panaud O."/>
            <person name="Pangilinan J."/>
            <person name="Paulsen I."/>
            <person name="Piegu B."/>
            <person name="Poliakov A."/>
            <person name="Robbens S."/>
            <person name="Schmutz J."/>
            <person name="Toulza E."/>
            <person name="Wyss T."/>
            <person name="Zelensky A."/>
            <person name="Zhou K."/>
            <person name="Armbrust E.V."/>
            <person name="Bhattacharya D."/>
            <person name="Goodenough U.W."/>
            <person name="Van de Peer Y."/>
            <person name="Grigoriev I.V."/>
        </authorList>
    </citation>
    <scope>NUCLEOTIDE SEQUENCE [LARGE SCALE GENOMIC DNA]</scope>
    <source>
        <strain evidence="21">RCC299 / NOUM17</strain>
    </source>
</reference>
<dbReference type="InterPro" id="IPR007123">
    <property type="entry name" value="Gelsolin-like_dom"/>
</dbReference>
<evidence type="ECO:0000256" key="8">
    <source>
        <dbReference type="ARBA" id="ARBA00022892"/>
    </source>
</evidence>
<dbReference type="GO" id="GO:0030127">
    <property type="term" value="C:COPII vesicle coat"/>
    <property type="evidence" value="ECO:0007669"/>
    <property type="project" value="InterPro"/>
</dbReference>
<comment type="function">
    <text evidence="13 14">Component of the coat protein complex II (COPII) which promotes the formation of transport vesicles from the endoplasmic reticulum (ER). The coat has two main functions, the physical deformation of the endoplasmic reticulum membrane into vesicles and the selection of cargo molecules.</text>
</comment>
<keyword evidence="12 14" id="KW-0968">Cytoplasmic vesicle</keyword>
<accession>C1EH69</accession>
<proteinExistence type="inferred from homology"/>
<dbReference type="RefSeq" id="XP_002505986.1">
    <property type="nucleotide sequence ID" value="XM_002505940.1"/>
</dbReference>
<evidence type="ECO:0000313" key="20">
    <source>
        <dbReference type="EMBL" id="ACO67244.1"/>
    </source>
</evidence>
<keyword evidence="5 14" id="KW-0479">Metal-binding</keyword>
<evidence type="ECO:0000259" key="17">
    <source>
        <dbReference type="Pfam" id="PF04811"/>
    </source>
</evidence>
<dbReference type="PANTHER" id="PTHR11141">
    <property type="entry name" value="PROTEIN TRANSPORT PROTEIN SEC23"/>
    <property type="match status" value="1"/>
</dbReference>
<dbReference type="Pfam" id="PF04810">
    <property type="entry name" value="zf-Sec23_Sec24"/>
    <property type="match status" value="1"/>
</dbReference>
<evidence type="ECO:0000259" key="19">
    <source>
        <dbReference type="Pfam" id="PF08033"/>
    </source>
</evidence>
<dbReference type="Proteomes" id="UP000002009">
    <property type="component" value="Chromosome 14"/>
</dbReference>
<dbReference type="AlphaFoldDB" id="C1EH69"/>
<protein>
    <recommendedName>
        <fullName evidence="3 14">Protein transport protein SEC23</fullName>
    </recommendedName>
</protein>
<dbReference type="PANTHER" id="PTHR11141:SF22">
    <property type="entry name" value="PROTEIN TRANSPORT PROTEIN SEC23 G"/>
    <property type="match status" value="1"/>
</dbReference>
<dbReference type="OrthoDB" id="10256289at2759"/>
<evidence type="ECO:0000259" key="16">
    <source>
        <dbReference type="Pfam" id="PF04810"/>
    </source>
</evidence>
<dbReference type="Gene3D" id="2.60.40.1670">
    <property type="entry name" value="beta-sandwich domain of Sec23/24"/>
    <property type="match status" value="1"/>
</dbReference>
<name>C1EH69_MICCC</name>
<evidence type="ECO:0000256" key="7">
    <source>
        <dbReference type="ARBA" id="ARBA00022833"/>
    </source>
</evidence>
<dbReference type="Gene3D" id="3.40.20.10">
    <property type="entry name" value="Severin"/>
    <property type="match status" value="1"/>
</dbReference>
<dbReference type="InterPro" id="IPR029006">
    <property type="entry name" value="ADF-H/Gelsolin-like_dom_sf"/>
</dbReference>
<dbReference type="GO" id="GO:0006886">
    <property type="term" value="P:intracellular protein transport"/>
    <property type="evidence" value="ECO:0007669"/>
    <property type="project" value="InterPro"/>
</dbReference>
<dbReference type="SUPFAM" id="SSF82919">
    <property type="entry name" value="Zn-finger domain of Sec23/24"/>
    <property type="match status" value="1"/>
</dbReference>
<dbReference type="InterPro" id="IPR037550">
    <property type="entry name" value="Sec23_C"/>
</dbReference>
<evidence type="ECO:0000256" key="11">
    <source>
        <dbReference type="ARBA" id="ARBA00023136"/>
    </source>
</evidence>
<evidence type="ECO:0000256" key="4">
    <source>
        <dbReference type="ARBA" id="ARBA00022448"/>
    </source>
</evidence>
<evidence type="ECO:0000256" key="13">
    <source>
        <dbReference type="ARBA" id="ARBA00025471"/>
    </source>
</evidence>
<dbReference type="InterPro" id="IPR036465">
    <property type="entry name" value="vWFA_dom_sf"/>
</dbReference>
<dbReference type="OMA" id="LMMGRET"/>
<dbReference type="InParanoid" id="C1EH69"/>
<organism evidence="20 21">
    <name type="scientific">Micromonas commoda (strain RCC299 / NOUM17 / CCMP2709)</name>
    <name type="common">Picoplanktonic green alga</name>
    <dbReference type="NCBI Taxonomy" id="296587"/>
    <lineage>
        <taxon>Eukaryota</taxon>
        <taxon>Viridiplantae</taxon>
        <taxon>Chlorophyta</taxon>
        <taxon>Mamiellophyceae</taxon>
        <taxon>Mamiellales</taxon>
        <taxon>Mamiellaceae</taxon>
        <taxon>Micromonas</taxon>
    </lineage>
</organism>
<feature type="domain" description="Zinc finger Sec23/Sec24-type" evidence="16">
    <location>
        <begin position="53"/>
        <end position="91"/>
    </location>
</feature>
<dbReference type="Gene3D" id="3.40.50.410">
    <property type="entry name" value="von Willebrand factor, type A domain"/>
    <property type="match status" value="1"/>
</dbReference>
<dbReference type="SUPFAM" id="SSF81995">
    <property type="entry name" value="beta-sandwich domain of Sec23/24"/>
    <property type="match status" value="1"/>
</dbReference>
<evidence type="ECO:0000313" key="21">
    <source>
        <dbReference type="Proteomes" id="UP000002009"/>
    </source>
</evidence>
<sequence>MDFAELEKKEGVRLSWNAWPSSRIEATRVVLPFGAICTPVKAMDGMPVLPYSPVVCTECSGVLNPYCHVDFHQKRWQCCLCNTGNSLPRNYHEINENNLPAELFPGYTTVEYQMENKNPRPPCFLIVLDTAMSAEELQDAKDSLGQLVALLPEECLVGLITFGATVTVHELCDGNAFPKSYVLRGTDDVTQDQLKKLLNLELSPSEYASYDKQRGSAVAEASNALRRFILPVSECEFTLQTALDELRPDPFPREPGMRPFRATGVAIAAAQGLIAECHSAQGARVMVFTSGPCTMGPGSIVGRDMSETMRTHQDFNKGSAKHYKAASKFYNQLGIRLATHAHTLDVFACSLDQVGLAEMKTAVDQTGGVMVLAEQFGAEAFRSSLRRMFARDASGALDMYFNATFSVFCTPHVMVCGGIGPMSALAVKSKSISENEVGMGQTTSWRICSLNSNTSVAVYYEIVNQHSNPIPSGTPFYLQFCVRYKRSNGEIRLRVMTVARRWAETSSSHDVVSGFDQEAAALLVARVSTFRIEHEETFDLLRWLDRTLIRVGTKFGEYAKDAPETFRMPGPFAIYPQFMFNLRRSQFLQTANNTPDETAFYRLMMGRETVLNSLIMIQPTLMSYTFNGPPMPVLLDVASIQPDCILLLDTFFMIVVHAGSTIAAWRKANYQDQPEHEAFRALLAQPVADAATAMGGRCPTPRLVECDQGGSQARFLLAKLNPSATHNTSDASMPSYDRAMGGGGGYDGAGGGAEIIFTDDISMNVFLQHLAKLAVQG</sequence>
<dbReference type="eggNOG" id="KOG1986">
    <property type="taxonomic scope" value="Eukaryota"/>
</dbReference>
<dbReference type="GO" id="GO:0070971">
    <property type="term" value="C:endoplasmic reticulum exit site"/>
    <property type="evidence" value="ECO:0007669"/>
    <property type="project" value="TreeGrafter"/>
</dbReference>
<evidence type="ECO:0000256" key="10">
    <source>
        <dbReference type="ARBA" id="ARBA00023034"/>
    </source>
</evidence>
<evidence type="ECO:0000256" key="2">
    <source>
        <dbReference type="ARBA" id="ARBA00009210"/>
    </source>
</evidence>
<keyword evidence="8 14" id="KW-0931">ER-Golgi transport</keyword>
<dbReference type="FunFam" id="3.40.20.10:FF:000041">
    <property type="entry name" value="Protein transport protein SEC23"/>
    <property type="match status" value="1"/>
</dbReference>
<dbReference type="InterPro" id="IPR012990">
    <property type="entry name" value="Beta-sandwich_Sec23_24"/>
</dbReference>
<dbReference type="InterPro" id="IPR036175">
    <property type="entry name" value="Sec23/24_helical_dom_sf"/>
</dbReference>
<evidence type="ECO:0000256" key="3">
    <source>
        <dbReference type="ARBA" id="ARBA00021212"/>
    </source>
</evidence>
<keyword evidence="9 14" id="KW-0653">Protein transport</keyword>
<dbReference type="FunFam" id="2.30.30.380:FF:000001">
    <property type="entry name" value="Protein transport protein SEC23"/>
    <property type="match status" value="1"/>
</dbReference>
<dbReference type="GO" id="GO:0090110">
    <property type="term" value="P:COPII-coated vesicle cargo loading"/>
    <property type="evidence" value="ECO:0007669"/>
    <property type="project" value="TreeGrafter"/>
</dbReference>
<evidence type="ECO:0000256" key="12">
    <source>
        <dbReference type="ARBA" id="ARBA00023329"/>
    </source>
</evidence>
<keyword evidence="10" id="KW-0333">Golgi apparatus</keyword>